<dbReference type="AlphaFoldDB" id="A0A2I1PDE4"/>
<feature type="transmembrane region" description="Helical" evidence="8">
    <location>
        <begin position="264"/>
        <end position="285"/>
    </location>
</feature>
<feature type="transmembrane region" description="Helical" evidence="8">
    <location>
        <begin position="238"/>
        <end position="258"/>
    </location>
</feature>
<dbReference type="GO" id="GO:0005886">
    <property type="term" value="C:plasma membrane"/>
    <property type="evidence" value="ECO:0007669"/>
    <property type="project" value="UniProtKB-SubCell"/>
</dbReference>
<feature type="transmembrane region" description="Helical" evidence="8">
    <location>
        <begin position="330"/>
        <end position="351"/>
    </location>
</feature>
<comment type="subcellular location">
    <subcellularLocation>
        <location evidence="1">Cell membrane</location>
        <topology evidence="1">Multi-pass membrane protein</topology>
    </subcellularLocation>
</comment>
<keyword evidence="3 10" id="KW-0808">Transferase</keyword>
<sequence length="660" mass="70654">MPRPVNKSATYFPGLDGLRTVAVALVVAYHIGVPFAGGGLLGVGVFFTLSGFLITSLLLSRWQKHGNLDLKNFWVRRFRRLLPAVVLLLVAVLVTTAIAEPHNMGQRLKESLAALFYVANWQVIFSGKSYFEQQEGVGPLDHLWSLAVEEQYYIVWPLLLVGLITACNGRLKKMAAGTFALGLVSMVLLALLADPSGDSTRAYEGTDTRAGGLLWGAALAMVWRPSVVAKLRPAGKWVFDLIGLAGLAGILALVATTTQETDSLYTWGIAALTVATCAALMPLVVPGSMLGRVMGIAPLRWIGERSYGIYLWHMPVVAFLPERAFFGQPWVRGAIVVGATVVLASLSWRFVEDPIRRHGFLALVTGRAGRSPEAARGARPGAAQLAVGTVGVLAVAAASLVGVGKLPQKSVVEIAQQENGGKAGVDSVTAPKAKKAARPKATKTACKTVIHIGDSTSLGPGNTPETRIPDKSKRITARYEAVGVDTVIEDILGGRSMLEHMGQGGKDTTASEAMEEHAGEIGDGCWVVNVGLNDSANMAKADAWAGAEGRIDSVMKASKGRPVLWVNALTMPWTNNKWYANENVQKFDKVLADSVKKYPNLWVYDWSTEASSHPEWFLENDANHNNTEGSIAKAQGMANALVAAFPEGQPKSSEKIVLSK</sequence>
<keyword evidence="4 8" id="KW-0812">Transmembrane</keyword>
<feature type="transmembrane region" description="Helical" evidence="8">
    <location>
        <begin position="38"/>
        <end position="60"/>
    </location>
</feature>
<keyword evidence="5 8" id="KW-1133">Transmembrane helix</keyword>
<protein>
    <submittedName>
        <fullName evidence="10">Acyltransferase</fullName>
    </submittedName>
</protein>
<evidence type="ECO:0000256" key="4">
    <source>
        <dbReference type="ARBA" id="ARBA00022692"/>
    </source>
</evidence>
<dbReference type="InterPro" id="IPR002656">
    <property type="entry name" value="Acyl_transf_3_dom"/>
</dbReference>
<evidence type="ECO:0000313" key="10">
    <source>
        <dbReference type="EMBL" id="PKZ42668.1"/>
    </source>
</evidence>
<evidence type="ECO:0000256" key="7">
    <source>
        <dbReference type="ARBA" id="ARBA00023315"/>
    </source>
</evidence>
<keyword evidence="2" id="KW-1003">Cell membrane</keyword>
<dbReference type="Gene3D" id="3.40.50.1110">
    <property type="entry name" value="SGNH hydrolase"/>
    <property type="match status" value="1"/>
</dbReference>
<dbReference type="EMBL" id="PKIZ01000002">
    <property type="protein sequence ID" value="PKZ42668.1"/>
    <property type="molecule type" value="Genomic_DNA"/>
</dbReference>
<dbReference type="OrthoDB" id="3404679at2"/>
<feature type="transmembrane region" description="Helical" evidence="8">
    <location>
        <begin position="81"/>
        <end position="99"/>
    </location>
</feature>
<dbReference type="PANTHER" id="PTHR23028">
    <property type="entry name" value="ACETYLTRANSFERASE"/>
    <property type="match status" value="1"/>
</dbReference>
<dbReference type="PANTHER" id="PTHR23028:SF53">
    <property type="entry name" value="ACYL_TRANSF_3 DOMAIN-CONTAINING PROTEIN"/>
    <property type="match status" value="1"/>
</dbReference>
<keyword evidence="6 8" id="KW-0472">Membrane</keyword>
<evidence type="ECO:0000256" key="2">
    <source>
        <dbReference type="ARBA" id="ARBA00022475"/>
    </source>
</evidence>
<dbReference type="Pfam" id="PF01757">
    <property type="entry name" value="Acyl_transf_3"/>
    <property type="match status" value="1"/>
</dbReference>
<evidence type="ECO:0000259" key="9">
    <source>
        <dbReference type="Pfam" id="PF01757"/>
    </source>
</evidence>
<evidence type="ECO:0000256" key="3">
    <source>
        <dbReference type="ARBA" id="ARBA00022679"/>
    </source>
</evidence>
<dbReference type="Proteomes" id="UP000234206">
    <property type="component" value="Unassembled WGS sequence"/>
</dbReference>
<organism evidence="10 11">
    <name type="scientific">Kytococcus schroeteri</name>
    <dbReference type="NCBI Taxonomy" id="138300"/>
    <lineage>
        <taxon>Bacteria</taxon>
        <taxon>Bacillati</taxon>
        <taxon>Actinomycetota</taxon>
        <taxon>Actinomycetes</taxon>
        <taxon>Micrococcales</taxon>
        <taxon>Kytococcaceae</taxon>
        <taxon>Kytococcus</taxon>
    </lineage>
</organism>
<dbReference type="GO" id="GO:0009103">
    <property type="term" value="P:lipopolysaccharide biosynthetic process"/>
    <property type="evidence" value="ECO:0007669"/>
    <property type="project" value="TreeGrafter"/>
</dbReference>
<keyword evidence="7 10" id="KW-0012">Acyltransferase</keyword>
<feature type="transmembrane region" description="Helical" evidence="8">
    <location>
        <begin position="174"/>
        <end position="193"/>
    </location>
</feature>
<reference evidence="10 11" key="1">
    <citation type="submission" date="2017-12" db="EMBL/GenBank/DDBJ databases">
        <title>Phylogenetic diversity of female urinary microbiome.</title>
        <authorList>
            <person name="Thomas-White K."/>
            <person name="Wolfe A.J."/>
        </authorList>
    </citation>
    <scope>NUCLEOTIDE SEQUENCE [LARGE SCALE GENOMIC DNA]</scope>
    <source>
        <strain evidence="10 11">UMB1298</strain>
    </source>
</reference>
<keyword evidence="11" id="KW-1185">Reference proteome</keyword>
<evidence type="ECO:0000256" key="8">
    <source>
        <dbReference type="SAM" id="Phobius"/>
    </source>
</evidence>
<feature type="transmembrane region" description="Helical" evidence="8">
    <location>
        <begin position="12"/>
        <end position="32"/>
    </location>
</feature>
<evidence type="ECO:0000256" key="1">
    <source>
        <dbReference type="ARBA" id="ARBA00004651"/>
    </source>
</evidence>
<accession>A0A2I1PDE4</accession>
<dbReference type="RefSeq" id="WP_070704547.1">
    <property type="nucleotide sequence ID" value="NZ_JBHLVH010000016.1"/>
</dbReference>
<evidence type="ECO:0000313" key="11">
    <source>
        <dbReference type="Proteomes" id="UP000234206"/>
    </source>
</evidence>
<feature type="transmembrane region" description="Helical" evidence="8">
    <location>
        <begin position="385"/>
        <end position="404"/>
    </location>
</feature>
<evidence type="ECO:0000256" key="6">
    <source>
        <dbReference type="ARBA" id="ARBA00023136"/>
    </source>
</evidence>
<name>A0A2I1PDE4_9MICO</name>
<dbReference type="InterPro" id="IPR036514">
    <property type="entry name" value="SGNH_hydro_sf"/>
</dbReference>
<comment type="caution">
    <text evidence="10">The sequence shown here is derived from an EMBL/GenBank/DDBJ whole genome shotgun (WGS) entry which is preliminary data.</text>
</comment>
<proteinExistence type="predicted"/>
<gene>
    <name evidence="10" type="ORF">CYJ76_02065</name>
</gene>
<dbReference type="GO" id="GO:0016747">
    <property type="term" value="F:acyltransferase activity, transferring groups other than amino-acyl groups"/>
    <property type="evidence" value="ECO:0007669"/>
    <property type="project" value="InterPro"/>
</dbReference>
<dbReference type="InterPro" id="IPR050879">
    <property type="entry name" value="Acyltransferase_3"/>
</dbReference>
<feature type="domain" description="Acyltransferase 3" evidence="9">
    <location>
        <begin position="13"/>
        <end position="347"/>
    </location>
</feature>
<feature type="transmembrane region" description="Helical" evidence="8">
    <location>
        <begin position="151"/>
        <end position="167"/>
    </location>
</feature>
<dbReference type="SUPFAM" id="SSF52266">
    <property type="entry name" value="SGNH hydrolase"/>
    <property type="match status" value="1"/>
</dbReference>
<evidence type="ECO:0000256" key="5">
    <source>
        <dbReference type="ARBA" id="ARBA00022989"/>
    </source>
</evidence>